<comment type="caution">
    <text evidence="1">The sequence shown here is derived from an EMBL/GenBank/DDBJ whole genome shotgun (WGS) entry which is preliminary data.</text>
</comment>
<protein>
    <submittedName>
        <fullName evidence="1">Uncharacterized protein</fullName>
    </submittedName>
</protein>
<dbReference type="EMBL" id="QGTW01000002">
    <property type="protein sequence ID" value="PWW31318.1"/>
    <property type="molecule type" value="Genomic_DNA"/>
</dbReference>
<evidence type="ECO:0000313" key="1">
    <source>
        <dbReference type="EMBL" id="PWW31318.1"/>
    </source>
</evidence>
<dbReference type="OrthoDB" id="2452361at2"/>
<organism evidence="1 2">
    <name type="scientific">Cytobacillus oceanisediminis</name>
    <dbReference type="NCBI Taxonomy" id="665099"/>
    <lineage>
        <taxon>Bacteria</taxon>
        <taxon>Bacillati</taxon>
        <taxon>Bacillota</taxon>
        <taxon>Bacilli</taxon>
        <taxon>Bacillales</taxon>
        <taxon>Bacillaceae</taxon>
        <taxon>Cytobacillus</taxon>
    </lineage>
</organism>
<dbReference type="AlphaFoldDB" id="A0A2V3A3Z6"/>
<gene>
    <name evidence="1" type="ORF">DFO73_102314</name>
</gene>
<name>A0A2V3A3Z6_9BACI</name>
<proteinExistence type="predicted"/>
<accession>A0A2V3A3Z6</accession>
<reference evidence="1 2" key="1">
    <citation type="submission" date="2018-05" db="EMBL/GenBank/DDBJ databases">
        <title>Freshwater and sediment microbial communities from various areas in North America, analyzing microbe dynamics in response to fracking.</title>
        <authorList>
            <person name="Lamendella R."/>
        </authorList>
    </citation>
    <scope>NUCLEOTIDE SEQUENCE [LARGE SCALE GENOMIC DNA]</scope>
    <source>
        <strain evidence="1 2">15_TX</strain>
    </source>
</reference>
<dbReference type="RefSeq" id="WP_110063850.1">
    <property type="nucleotide sequence ID" value="NZ_QGTW01000002.1"/>
</dbReference>
<dbReference type="Proteomes" id="UP000247150">
    <property type="component" value="Unassembled WGS sequence"/>
</dbReference>
<evidence type="ECO:0000313" key="2">
    <source>
        <dbReference type="Proteomes" id="UP000247150"/>
    </source>
</evidence>
<sequence length="240" mass="26909">MKKVWKILISLVLVLMAGAGGTTYYFLKVKTYDIADKKVEEITKTEYDINLPEDNEVVLTEETSGKETSNTVWGKSSSKNTSSIVINAKAANVTNEGSKAEKADQDKKGSKAQVVKNYNQPAEPTVVSIKQKYYPSFEHLQKQANKKIDSLIAQAYKEFSDQQLKGDSISYMYFYQKYTTASSDLESNTNAAFNKIYKALQEDLKKNGFSPSHAESFKEEYEAAKKARETALLSKVKEAL</sequence>